<comment type="caution">
    <text evidence="3">The sequence shown here is derived from an EMBL/GenBank/DDBJ whole genome shotgun (WGS) entry which is preliminary data.</text>
</comment>
<dbReference type="Gene3D" id="3.20.20.140">
    <property type="entry name" value="Metal-dependent hydrolases"/>
    <property type="match status" value="1"/>
</dbReference>
<dbReference type="Pfam" id="PF01244">
    <property type="entry name" value="Peptidase_M19"/>
    <property type="match status" value="1"/>
</dbReference>
<keyword evidence="2" id="KW-0862">Zinc</keyword>
<comment type="catalytic activity">
    <reaction evidence="2">
        <text>an L-aminoacyl-L-amino acid + H2O = 2 an L-alpha-amino acid</text>
        <dbReference type="Rhea" id="RHEA:48940"/>
        <dbReference type="ChEBI" id="CHEBI:15377"/>
        <dbReference type="ChEBI" id="CHEBI:59869"/>
        <dbReference type="ChEBI" id="CHEBI:77460"/>
        <dbReference type="EC" id="3.4.13.19"/>
    </reaction>
</comment>
<comment type="similarity">
    <text evidence="2">Belongs to the metallo-dependent hydrolases superfamily. Peptidase M19 family.</text>
</comment>
<dbReference type="GeneID" id="68289372"/>
<reference evidence="3 4" key="1">
    <citation type="submission" date="2021-01" db="EMBL/GenBank/DDBJ databases">
        <title>Cercospora kikuchii MAFF 305040 whole genome shotgun sequence.</title>
        <authorList>
            <person name="Kashiwa T."/>
            <person name="Suzuki T."/>
        </authorList>
    </citation>
    <scope>NUCLEOTIDE SEQUENCE [LARGE SCALE GENOMIC DNA]</scope>
    <source>
        <strain evidence="3 4">MAFF 305040</strain>
    </source>
</reference>
<evidence type="ECO:0000313" key="3">
    <source>
        <dbReference type="EMBL" id="GIZ40461.1"/>
    </source>
</evidence>
<dbReference type="SUPFAM" id="SSF51556">
    <property type="entry name" value="Metallo-dependent hydrolases"/>
    <property type="match status" value="1"/>
</dbReference>
<protein>
    <recommendedName>
        <fullName evidence="2">Dipeptidase</fullName>
        <ecNumber evidence="2">3.4.13.19</ecNumber>
    </recommendedName>
</protein>
<dbReference type="EC" id="3.4.13.19" evidence="2"/>
<evidence type="ECO:0000313" key="4">
    <source>
        <dbReference type="Proteomes" id="UP000825890"/>
    </source>
</evidence>
<keyword evidence="2" id="KW-0378">Hydrolase</keyword>
<dbReference type="GO" id="GO:0006508">
    <property type="term" value="P:proteolysis"/>
    <property type="evidence" value="ECO:0007669"/>
    <property type="project" value="UniProtKB-KW"/>
</dbReference>
<accession>A0A9P3CEU7</accession>
<gene>
    <name evidence="3" type="ORF">CKM354_000379700</name>
</gene>
<dbReference type="PANTHER" id="PTHR10443">
    <property type="entry name" value="MICROSOMAL DIPEPTIDASE"/>
    <property type="match status" value="1"/>
</dbReference>
<keyword evidence="2" id="KW-0479">Metal-binding</keyword>
<name>A0A9P3CEU7_9PEZI</name>
<dbReference type="InterPro" id="IPR032466">
    <property type="entry name" value="Metal_Hydrolase"/>
</dbReference>
<dbReference type="RefSeq" id="XP_044654948.1">
    <property type="nucleotide sequence ID" value="XM_044799013.1"/>
</dbReference>
<proteinExistence type="inferred from homology"/>
<dbReference type="GO" id="GO:0046872">
    <property type="term" value="F:metal ion binding"/>
    <property type="evidence" value="ECO:0007669"/>
    <property type="project" value="UniProtKB-UniRule"/>
</dbReference>
<dbReference type="PROSITE" id="PS51365">
    <property type="entry name" value="RENAL_DIPEPTIDASE_2"/>
    <property type="match status" value="1"/>
</dbReference>
<evidence type="ECO:0000256" key="1">
    <source>
        <dbReference type="ARBA" id="ARBA00022997"/>
    </source>
</evidence>
<dbReference type="PANTHER" id="PTHR10443:SF12">
    <property type="entry name" value="DIPEPTIDASE"/>
    <property type="match status" value="1"/>
</dbReference>
<dbReference type="GO" id="GO:0070573">
    <property type="term" value="F:metallodipeptidase activity"/>
    <property type="evidence" value="ECO:0007669"/>
    <property type="project" value="InterPro"/>
</dbReference>
<dbReference type="OrthoDB" id="445695at2759"/>
<dbReference type="Proteomes" id="UP000825890">
    <property type="component" value="Unassembled WGS sequence"/>
</dbReference>
<keyword evidence="4" id="KW-1185">Reference proteome</keyword>
<keyword evidence="1 2" id="KW-0224">Dipeptidase</keyword>
<dbReference type="EMBL" id="BOLY01000002">
    <property type="protein sequence ID" value="GIZ40461.1"/>
    <property type="molecule type" value="Genomic_DNA"/>
</dbReference>
<comment type="cofactor">
    <cofactor evidence="2">
        <name>Zn(2+)</name>
        <dbReference type="ChEBI" id="CHEBI:29105"/>
    </cofactor>
</comment>
<keyword evidence="2" id="KW-0482">Metalloprotease</keyword>
<organism evidence="3 4">
    <name type="scientific">Cercospora kikuchii</name>
    <dbReference type="NCBI Taxonomy" id="84275"/>
    <lineage>
        <taxon>Eukaryota</taxon>
        <taxon>Fungi</taxon>
        <taxon>Dikarya</taxon>
        <taxon>Ascomycota</taxon>
        <taxon>Pezizomycotina</taxon>
        <taxon>Dothideomycetes</taxon>
        <taxon>Dothideomycetidae</taxon>
        <taxon>Mycosphaerellales</taxon>
        <taxon>Mycosphaerellaceae</taxon>
        <taxon>Cercospora</taxon>
    </lineage>
</organism>
<evidence type="ECO:0000256" key="2">
    <source>
        <dbReference type="RuleBase" id="RU341113"/>
    </source>
</evidence>
<sequence length="399" mass="44253">MMVANGNHIDNDTYRIDAARLLETVPLIDGHNDFAYILRGWFRNDLNRSDFDINQLPIGQTDLRRLWKGKLGGQFWSAFVPCSPKEDGATYSILAQTLQQIDLLHELFRQHPKAFGFVHRSSDILPTFRAGKLVSLLGIEGLHQIDGSMSALRMLYRLGVRYATLCHNSCNEFVDSATAPATHNGLSKRGLDVITEMNRMGMIVDLSHTSHEAQMDVLRHTKAPVIYSHSSCFALCQNPRNVRDEALLALKANGGIIMICFVPSLLVPQPKDRASNEPRSTSSVQSVVDHIMHAANTIGWAHVGIGSDFDGMLEGPTDLDDTTGFPAIIEELLKRGVDEEDIKSLMGLNILRVMEDVEALSRVAQDIGDWDVLCDEIGSPWTPEQISLLLARGSLRNGE</sequence>
<dbReference type="CDD" id="cd01301">
    <property type="entry name" value="rDP_like"/>
    <property type="match status" value="1"/>
</dbReference>
<dbReference type="AlphaFoldDB" id="A0A9P3CEU7"/>
<keyword evidence="2" id="KW-0645">Protease</keyword>
<dbReference type="InterPro" id="IPR008257">
    <property type="entry name" value="Pept_M19"/>
</dbReference>